<keyword evidence="3" id="KW-0732">Signal</keyword>
<gene>
    <name evidence="4" type="ORF">EMPS_10179</name>
</gene>
<comment type="caution">
    <text evidence="4">The sequence shown here is derived from an EMBL/GenBank/DDBJ whole genome shotgun (WGS) entry which is preliminary data.</text>
</comment>
<protein>
    <submittedName>
        <fullName evidence="4">Uncharacterized protein</fullName>
    </submittedName>
</protein>
<feature type="transmembrane region" description="Helical" evidence="2">
    <location>
        <begin position="211"/>
        <end position="232"/>
    </location>
</feature>
<proteinExistence type="predicted"/>
<organism evidence="4 5">
    <name type="scientific">Entomortierella parvispora</name>
    <dbReference type="NCBI Taxonomy" id="205924"/>
    <lineage>
        <taxon>Eukaryota</taxon>
        <taxon>Fungi</taxon>
        <taxon>Fungi incertae sedis</taxon>
        <taxon>Mucoromycota</taxon>
        <taxon>Mortierellomycotina</taxon>
        <taxon>Mortierellomycetes</taxon>
        <taxon>Mortierellales</taxon>
        <taxon>Mortierellaceae</taxon>
        <taxon>Entomortierella</taxon>
    </lineage>
</organism>
<feature type="chain" id="PRO_5040219830" evidence="3">
    <location>
        <begin position="29"/>
        <end position="400"/>
    </location>
</feature>
<keyword evidence="5" id="KW-1185">Reference proteome</keyword>
<keyword evidence="2" id="KW-0472">Membrane</keyword>
<feature type="region of interest" description="Disordered" evidence="1">
    <location>
        <begin position="380"/>
        <end position="400"/>
    </location>
</feature>
<feature type="compositionally biased region" description="Polar residues" evidence="1">
    <location>
        <begin position="113"/>
        <end position="122"/>
    </location>
</feature>
<dbReference type="EMBL" id="BQFW01000014">
    <property type="protein sequence ID" value="GJJ77820.1"/>
    <property type="molecule type" value="Genomic_DNA"/>
</dbReference>
<feature type="region of interest" description="Disordered" evidence="1">
    <location>
        <begin position="259"/>
        <end position="301"/>
    </location>
</feature>
<evidence type="ECO:0000313" key="4">
    <source>
        <dbReference type="EMBL" id="GJJ77820.1"/>
    </source>
</evidence>
<feature type="compositionally biased region" description="Gly residues" evidence="1">
    <location>
        <begin position="386"/>
        <end position="400"/>
    </location>
</feature>
<evidence type="ECO:0000256" key="1">
    <source>
        <dbReference type="SAM" id="MobiDB-lite"/>
    </source>
</evidence>
<feature type="region of interest" description="Disordered" evidence="1">
    <location>
        <begin position="31"/>
        <end position="122"/>
    </location>
</feature>
<keyword evidence="2" id="KW-0812">Transmembrane</keyword>
<evidence type="ECO:0000256" key="3">
    <source>
        <dbReference type="SAM" id="SignalP"/>
    </source>
</evidence>
<dbReference type="AlphaFoldDB" id="A0A9P3HJF6"/>
<reference evidence="4" key="2">
    <citation type="journal article" date="2022" name="Microbiol. Resour. Announc.">
        <title>Whole-Genome Sequence of Entomortierella parvispora E1425, a Mucoromycotan Fungus Associated with Burkholderiaceae-Related Endosymbiotic Bacteria.</title>
        <authorList>
            <person name="Herlambang A."/>
            <person name="Guo Y."/>
            <person name="Takashima Y."/>
            <person name="Narisawa K."/>
            <person name="Ohta H."/>
            <person name="Nishizawa T."/>
        </authorList>
    </citation>
    <scope>NUCLEOTIDE SEQUENCE</scope>
    <source>
        <strain evidence="4">E1425</strain>
    </source>
</reference>
<accession>A0A9P3HJF6</accession>
<feature type="compositionally biased region" description="Low complexity" evidence="1">
    <location>
        <begin position="47"/>
        <end position="100"/>
    </location>
</feature>
<evidence type="ECO:0000256" key="2">
    <source>
        <dbReference type="SAM" id="Phobius"/>
    </source>
</evidence>
<reference evidence="4" key="1">
    <citation type="submission" date="2021-11" db="EMBL/GenBank/DDBJ databases">
        <authorList>
            <person name="Herlambang A."/>
            <person name="Guo Y."/>
            <person name="Takashima Y."/>
            <person name="Nishizawa T."/>
        </authorList>
    </citation>
    <scope>NUCLEOTIDE SEQUENCE</scope>
    <source>
        <strain evidence="4">E1425</strain>
    </source>
</reference>
<dbReference type="Proteomes" id="UP000827284">
    <property type="component" value="Unassembled WGS sequence"/>
</dbReference>
<feature type="signal peptide" evidence="3">
    <location>
        <begin position="1"/>
        <end position="28"/>
    </location>
</feature>
<dbReference type="OrthoDB" id="2442663at2759"/>
<evidence type="ECO:0000313" key="5">
    <source>
        <dbReference type="Proteomes" id="UP000827284"/>
    </source>
</evidence>
<sequence>MKFSKITTSLALCTLLLLVAGPSATVHAQLTGDSPIDVPPKEPTPHTPTKAAATTTAAITTETHTTLPSSAAPTHQATTSAAPPPASSKTTAAPTSVAPVVAPPVLPTSAPTGGSTLPPQGGTLQNCTSTDTCGTGGLCAINNPNTTQMMCVAMPSTICVSSPLKTCSTNLDCDGTPYTYCGPYNGVMSCAGLGLYGSCNPNPAKSNLSNVIKIAGIAVGSVAALAVVFAMVRWQRRRQRSKMPAEMFGEIDYGMTDRHSGAPSAKAAPLSEPYPFSSRPHAHGSDRPMGGGGGGYDNQYHEEPVGYNGHPKDQYYGHDNGGSYGYDQHSAHGGHGDGGFYDNNQYDDYNQHPQSHHLSPPVAPARAASPRHYDNYGAEPTELDFGGHGGHGGGGYGGRY</sequence>
<keyword evidence="2" id="KW-1133">Transmembrane helix</keyword>
<name>A0A9P3HJF6_9FUNG</name>